<dbReference type="SUPFAM" id="SSF47413">
    <property type="entry name" value="lambda repressor-like DNA-binding domains"/>
    <property type="match status" value="1"/>
</dbReference>
<dbReference type="EMBL" id="BK015913">
    <property type="protein sequence ID" value="DAF84908.1"/>
    <property type="molecule type" value="Genomic_DNA"/>
</dbReference>
<name>A0A8S5TRR7_9CAUD</name>
<dbReference type="InterPro" id="IPR001387">
    <property type="entry name" value="Cro/C1-type_HTH"/>
</dbReference>
<dbReference type="GO" id="GO:0003700">
    <property type="term" value="F:DNA-binding transcription factor activity"/>
    <property type="evidence" value="ECO:0007669"/>
    <property type="project" value="TreeGrafter"/>
</dbReference>
<reference evidence="3" key="1">
    <citation type="journal article" date="2021" name="Proc. Natl. Acad. Sci. U.S.A.">
        <title>A Catalog of Tens of Thousands of Viruses from Human Metagenomes Reveals Hidden Associations with Chronic Diseases.</title>
        <authorList>
            <person name="Tisza M.J."/>
            <person name="Buck C.B."/>
        </authorList>
    </citation>
    <scope>NUCLEOTIDE SEQUENCE</scope>
    <source>
        <strain evidence="3">CtW4q29</strain>
    </source>
</reference>
<dbReference type="GO" id="GO:0003677">
    <property type="term" value="F:DNA binding"/>
    <property type="evidence" value="ECO:0007669"/>
    <property type="project" value="UniProtKB-KW"/>
</dbReference>
<dbReference type="InterPro" id="IPR050807">
    <property type="entry name" value="TransReg_Diox_bact_type"/>
</dbReference>
<evidence type="ECO:0000259" key="2">
    <source>
        <dbReference type="PROSITE" id="PS50943"/>
    </source>
</evidence>
<dbReference type="CDD" id="cd00093">
    <property type="entry name" value="HTH_XRE"/>
    <property type="match status" value="1"/>
</dbReference>
<dbReference type="Pfam" id="PF01381">
    <property type="entry name" value="HTH_3"/>
    <property type="match status" value="1"/>
</dbReference>
<dbReference type="PANTHER" id="PTHR46797:SF1">
    <property type="entry name" value="METHYLPHOSPHONATE SYNTHASE"/>
    <property type="match status" value="1"/>
</dbReference>
<organism evidence="3">
    <name type="scientific">Siphoviridae sp. ctW4q29</name>
    <dbReference type="NCBI Taxonomy" id="2825535"/>
    <lineage>
        <taxon>Viruses</taxon>
        <taxon>Duplodnaviria</taxon>
        <taxon>Heunggongvirae</taxon>
        <taxon>Uroviricota</taxon>
        <taxon>Caudoviricetes</taxon>
    </lineage>
</organism>
<feature type="domain" description="HTH cro/C1-type" evidence="2">
    <location>
        <begin position="12"/>
        <end position="66"/>
    </location>
</feature>
<evidence type="ECO:0000313" key="3">
    <source>
        <dbReference type="EMBL" id="DAF84908.1"/>
    </source>
</evidence>
<sequence length="73" mass="8019">MTADFAGMGKRLREAREKELMSQNDLALESGVAPSTISYIECGHSTASVWVLAHICDALGVSMQWMVYGRGRK</sequence>
<accession>A0A8S5TRR7</accession>
<dbReference type="PROSITE" id="PS50943">
    <property type="entry name" value="HTH_CROC1"/>
    <property type="match status" value="1"/>
</dbReference>
<dbReference type="SMART" id="SM00530">
    <property type="entry name" value="HTH_XRE"/>
    <property type="match status" value="1"/>
</dbReference>
<dbReference type="Gene3D" id="1.10.260.40">
    <property type="entry name" value="lambda repressor-like DNA-binding domains"/>
    <property type="match status" value="1"/>
</dbReference>
<protein>
    <submittedName>
        <fullName evidence="3">Helix-turn-helix domain protein</fullName>
    </submittedName>
</protein>
<dbReference type="InterPro" id="IPR010982">
    <property type="entry name" value="Lambda_DNA-bd_dom_sf"/>
</dbReference>
<dbReference type="PANTHER" id="PTHR46797">
    <property type="entry name" value="HTH-TYPE TRANSCRIPTIONAL REGULATOR"/>
    <property type="match status" value="1"/>
</dbReference>
<keyword evidence="1" id="KW-0238">DNA-binding</keyword>
<evidence type="ECO:0000256" key="1">
    <source>
        <dbReference type="ARBA" id="ARBA00023125"/>
    </source>
</evidence>
<proteinExistence type="predicted"/>